<dbReference type="OrthoDB" id="3747277at2759"/>
<feature type="chain" id="PRO_5025391584" description="Extracellular membrane protein CFEM domain-containing protein" evidence="1">
    <location>
        <begin position="23"/>
        <end position="103"/>
    </location>
</feature>
<keyword evidence="3" id="KW-1185">Reference proteome</keyword>
<evidence type="ECO:0000256" key="1">
    <source>
        <dbReference type="SAM" id="SignalP"/>
    </source>
</evidence>
<gene>
    <name evidence="2" type="ORF">K505DRAFT_328388</name>
</gene>
<evidence type="ECO:0000313" key="3">
    <source>
        <dbReference type="Proteomes" id="UP000799757"/>
    </source>
</evidence>
<dbReference type="EMBL" id="MU002153">
    <property type="protein sequence ID" value="KAF2789228.1"/>
    <property type="molecule type" value="Genomic_DNA"/>
</dbReference>
<protein>
    <recommendedName>
        <fullName evidence="4">Extracellular membrane protein CFEM domain-containing protein</fullName>
    </recommendedName>
</protein>
<name>A0A6A6WZ79_9PLEO</name>
<dbReference type="AlphaFoldDB" id="A0A6A6WZ79"/>
<proteinExistence type="predicted"/>
<organism evidence="2 3">
    <name type="scientific">Melanomma pulvis-pyrius CBS 109.77</name>
    <dbReference type="NCBI Taxonomy" id="1314802"/>
    <lineage>
        <taxon>Eukaryota</taxon>
        <taxon>Fungi</taxon>
        <taxon>Dikarya</taxon>
        <taxon>Ascomycota</taxon>
        <taxon>Pezizomycotina</taxon>
        <taxon>Dothideomycetes</taxon>
        <taxon>Pleosporomycetidae</taxon>
        <taxon>Pleosporales</taxon>
        <taxon>Melanommataceae</taxon>
        <taxon>Melanomma</taxon>
    </lineage>
</organism>
<evidence type="ECO:0000313" key="2">
    <source>
        <dbReference type="EMBL" id="KAF2789228.1"/>
    </source>
</evidence>
<dbReference type="Proteomes" id="UP000799757">
    <property type="component" value="Unassembled WGS sequence"/>
</dbReference>
<sequence length="103" mass="10894">MYITLASVVVALAATVPAAVSAFKIPTCGASACLPDGVFNTCEPADLGCLCSQDQSSIDEYVGLVTPCLESEERKWACTEGALYQYKDLLVHVCKGMGKAVVW</sequence>
<reference evidence="2" key="1">
    <citation type="journal article" date="2020" name="Stud. Mycol.">
        <title>101 Dothideomycetes genomes: a test case for predicting lifestyles and emergence of pathogens.</title>
        <authorList>
            <person name="Haridas S."/>
            <person name="Albert R."/>
            <person name="Binder M."/>
            <person name="Bloem J."/>
            <person name="Labutti K."/>
            <person name="Salamov A."/>
            <person name="Andreopoulos B."/>
            <person name="Baker S."/>
            <person name="Barry K."/>
            <person name="Bills G."/>
            <person name="Bluhm B."/>
            <person name="Cannon C."/>
            <person name="Castanera R."/>
            <person name="Culley D."/>
            <person name="Daum C."/>
            <person name="Ezra D."/>
            <person name="Gonzalez J."/>
            <person name="Henrissat B."/>
            <person name="Kuo A."/>
            <person name="Liang C."/>
            <person name="Lipzen A."/>
            <person name="Lutzoni F."/>
            <person name="Magnuson J."/>
            <person name="Mondo S."/>
            <person name="Nolan M."/>
            <person name="Ohm R."/>
            <person name="Pangilinan J."/>
            <person name="Park H.-J."/>
            <person name="Ramirez L."/>
            <person name="Alfaro M."/>
            <person name="Sun H."/>
            <person name="Tritt A."/>
            <person name="Yoshinaga Y."/>
            <person name="Zwiers L.-H."/>
            <person name="Turgeon B."/>
            <person name="Goodwin S."/>
            <person name="Spatafora J."/>
            <person name="Crous P."/>
            <person name="Grigoriev I."/>
        </authorList>
    </citation>
    <scope>NUCLEOTIDE SEQUENCE</scope>
    <source>
        <strain evidence="2">CBS 109.77</strain>
    </source>
</reference>
<evidence type="ECO:0008006" key="4">
    <source>
        <dbReference type="Google" id="ProtNLM"/>
    </source>
</evidence>
<feature type="signal peptide" evidence="1">
    <location>
        <begin position="1"/>
        <end position="22"/>
    </location>
</feature>
<accession>A0A6A6WZ79</accession>
<keyword evidence="1" id="KW-0732">Signal</keyword>